<organism evidence="1 2">
    <name type="scientific">Amycolatopsis carbonis</name>
    <dbReference type="NCBI Taxonomy" id="715471"/>
    <lineage>
        <taxon>Bacteria</taxon>
        <taxon>Bacillati</taxon>
        <taxon>Actinomycetota</taxon>
        <taxon>Actinomycetes</taxon>
        <taxon>Pseudonocardiales</taxon>
        <taxon>Pseudonocardiaceae</taxon>
        <taxon>Amycolatopsis</taxon>
    </lineage>
</organism>
<reference evidence="1 2" key="1">
    <citation type="submission" date="2023-06" db="EMBL/GenBank/DDBJ databases">
        <authorList>
            <person name="Oyuntsetseg B."/>
            <person name="Kim S.B."/>
        </authorList>
    </citation>
    <scope>NUCLEOTIDE SEQUENCE [LARGE SCALE GENOMIC DNA]</scope>
    <source>
        <strain evidence="1 2">2-15</strain>
    </source>
</reference>
<evidence type="ECO:0000313" key="2">
    <source>
        <dbReference type="Proteomes" id="UP001236014"/>
    </source>
</evidence>
<dbReference type="KEGG" id="acab:QRX50_17280"/>
<dbReference type="SUPFAM" id="SSF51621">
    <property type="entry name" value="Phosphoenolpyruvate/pyruvate domain"/>
    <property type="match status" value="1"/>
</dbReference>
<dbReference type="InterPro" id="IPR040442">
    <property type="entry name" value="Pyrv_kinase-like_dom_sf"/>
</dbReference>
<dbReference type="GO" id="GO:0016833">
    <property type="term" value="F:oxo-acid-lyase activity"/>
    <property type="evidence" value="ECO:0007669"/>
    <property type="project" value="UniProtKB-ARBA"/>
</dbReference>
<sequence>MTSSLGARLRERVATRDQAPLLLAGAPNALTARVAEETGFEAVYLSGAGITNTYLGAPDVGLLSLPELAGHVEATRDAVTLPLVVDADTGFGNALGVQRTVRTLERAGATAIQLEDQVSPKRCGHFTGKEVIEASEMVGKIQAAVDARATEDFLIVARTDARAVVGLTAACERANLYREAGADILFVEAPGSPEELAEITRTVPGPHIANMVEGGLTPILPLEELRTLGFSVALYANTAMRGAVAGMRIALRHLKEHGDTTEIGDKIISWADRQNLVRKPLFDALDEKYAGRTTE</sequence>
<name>A0A9Y2ILM9_9PSEU</name>
<accession>A0A9Y2ILM9</accession>
<keyword evidence="2" id="KW-1185">Reference proteome</keyword>
<dbReference type="InterPro" id="IPR015813">
    <property type="entry name" value="Pyrv/PenolPyrv_kinase-like_dom"/>
</dbReference>
<dbReference type="RefSeq" id="WP_285972958.1">
    <property type="nucleotide sequence ID" value="NZ_CP127294.1"/>
</dbReference>
<dbReference type="EMBL" id="CP127294">
    <property type="protein sequence ID" value="WIX82387.1"/>
    <property type="molecule type" value="Genomic_DNA"/>
</dbReference>
<gene>
    <name evidence="1" type="ORF">QRX50_17280</name>
</gene>
<dbReference type="PANTHER" id="PTHR42905">
    <property type="entry name" value="PHOSPHOENOLPYRUVATE CARBOXYLASE"/>
    <property type="match status" value="1"/>
</dbReference>
<dbReference type="Proteomes" id="UP001236014">
    <property type="component" value="Chromosome"/>
</dbReference>
<evidence type="ECO:0000313" key="1">
    <source>
        <dbReference type="EMBL" id="WIX82387.1"/>
    </source>
</evidence>
<dbReference type="AlphaFoldDB" id="A0A9Y2ILM9"/>
<dbReference type="Gene3D" id="3.20.20.60">
    <property type="entry name" value="Phosphoenolpyruvate-binding domains"/>
    <property type="match status" value="1"/>
</dbReference>
<dbReference type="Pfam" id="PF13714">
    <property type="entry name" value="PEP_mutase"/>
    <property type="match status" value="1"/>
</dbReference>
<protein>
    <submittedName>
        <fullName evidence="1">Oxaloacetate decarboxylase</fullName>
    </submittedName>
</protein>
<dbReference type="CDD" id="cd00377">
    <property type="entry name" value="ICL_PEPM"/>
    <property type="match status" value="1"/>
</dbReference>
<dbReference type="InterPro" id="IPR039556">
    <property type="entry name" value="ICL/PEPM"/>
</dbReference>
<proteinExistence type="predicted"/>
<dbReference type="PANTHER" id="PTHR42905:SF5">
    <property type="entry name" value="CARBOXYVINYL-CARBOXYPHOSPHONATE PHOSPHORYLMUTASE, CHLOROPLASTIC"/>
    <property type="match status" value="1"/>
</dbReference>